<dbReference type="Pfam" id="PF14398">
    <property type="entry name" value="ATPgrasp_YheCD"/>
    <property type="match status" value="1"/>
</dbReference>
<dbReference type="OrthoDB" id="7869153at2"/>
<dbReference type="AlphaFoldDB" id="A0A4Y8PW74"/>
<accession>A0A4Y8PW74</accession>
<organism evidence="1 2">
    <name type="scientific">Paenibacillus athensensis</name>
    <dbReference type="NCBI Taxonomy" id="1967502"/>
    <lineage>
        <taxon>Bacteria</taxon>
        <taxon>Bacillati</taxon>
        <taxon>Bacillota</taxon>
        <taxon>Bacilli</taxon>
        <taxon>Bacillales</taxon>
        <taxon>Paenibacillaceae</taxon>
        <taxon>Paenibacillus</taxon>
    </lineage>
</organism>
<dbReference type="SUPFAM" id="SSF56059">
    <property type="entry name" value="Glutathione synthetase ATP-binding domain-like"/>
    <property type="match status" value="1"/>
</dbReference>
<dbReference type="InterPro" id="IPR026838">
    <property type="entry name" value="YheC/D"/>
</dbReference>
<dbReference type="Gene3D" id="3.30.470.20">
    <property type="entry name" value="ATP-grasp fold, B domain"/>
    <property type="match status" value="1"/>
</dbReference>
<name>A0A4Y8PW74_9BACL</name>
<evidence type="ECO:0008006" key="3">
    <source>
        <dbReference type="Google" id="ProtNLM"/>
    </source>
</evidence>
<sequence length="415" mass="44802">MPAIVYVPHPQATPLLGVFVARTLPGAEPPFASAGFYRQLSRFGRREGLEVFVFAADGIDWQRREASGYTYDETEGRWRERRGPLPTVVYDRSFPATRAGWTRCREQLRQLVRTPGVQALGCGLPGKWEVQAMLERDASLRPFLPPTRRLTGPRPLRALLAEEGSAFLKPQGASHGKGALYVRRAAPGPNAASAKEGGGAGQLHEPDAAAAKGGWLVLGRAFDNAPLALQFAGFGELWQWLSGFARGRSYLVQRYLSLHTADGVAFDVRALVQKDGRGRWQTTGTAVRCGQPGSVTSNLHGGGAAADAATFLRRACGEAQADAALRTIAELAARIPPALEAAHGRLAELGLDFGVDREGRVWLLEANSKPGRAAFKQLADREVRARTLANPVRYARFLLQQSAATGPLKPAGQQV</sequence>
<evidence type="ECO:0000313" key="2">
    <source>
        <dbReference type="Proteomes" id="UP000298246"/>
    </source>
</evidence>
<reference evidence="1 2" key="1">
    <citation type="submission" date="2017-03" db="EMBL/GenBank/DDBJ databases">
        <title>Isolation of Levoglucosan Utilizing Bacteria.</title>
        <authorList>
            <person name="Arya A.S."/>
        </authorList>
    </citation>
    <scope>NUCLEOTIDE SEQUENCE [LARGE SCALE GENOMIC DNA]</scope>
    <source>
        <strain evidence="1 2">MEC069</strain>
    </source>
</reference>
<dbReference type="Proteomes" id="UP000298246">
    <property type="component" value="Unassembled WGS sequence"/>
</dbReference>
<dbReference type="RefSeq" id="WP_134755291.1">
    <property type="nucleotide sequence ID" value="NZ_MYFO02000004.1"/>
</dbReference>
<proteinExistence type="predicted"/>
<protein>
    <recommendedName>
        <fullName evidence="3">YheC/YheD family protein</fullName>
    </recommendedName>
</protein>
<dbReference type="EMBL" id="MYFO01000027">
    <property type="protein sequence ID" value="TFE85271.1"/>
    <property type="molecule type" value="Genomic_DNA"/>
</dbReference>
<comment type="caution">
    <text evidence="1">The sequence shown here is derived from an EMBL/GenBank/DDBJ whole genome shotgun (WGS) entry which is preliminary data.</text>
</comment>
<evidence type="ECO:0000313" key="1">
    <source>
        <dbReference type="EMBL" id="TFE85271.1"/>
    </source>
</evidence>
<gene>
    <name evidence="1" type="ORF">B5M42_17970</name>
</gene>
<keyword evidence="2" id="KW-1185">Reference proteome</keyword>